<proteinExistence type="predicted"/>
<name>A0A9Q0MN98_9DIPT</name>
<dbReference type="EMBL" id="WJQU01002055">
    <property type="protein sequence ID" value="KAJ6633377.1"/>
    <property type="molecule type" value="Genomic_DNA"/>
</dbReference>
<dbReference type="Proteomes" id="UP001151699">
    <property type="component" value="Unassembled WGS sequence"/>
</dbReference>
<feature type="non-terminal residue" evidence="1">
    <location>
        <position position="192"/>
    </location>
</feature>
<evidence type="ECO:0000313" key="2">
    <source>
        <dbReference type="Proteomes" id="UP001151699"/>
    </source>
</evidence>
<sequence length="192" mass="21866">MNTTNKADSSNGKSLTRVNFVSSAVMQPIAAPIISDNIKIPPKLPSALKNAFNSNPPKSCIKKECMWNMPVDGILSMTKQMPHYATIFEYQTYQNRLINRILARRSAVTIQLGFIEQIRHDTMMFNYNLQCNYPISTFKIRNRDLFIRDRSELRGRNLVVTMHEQSDRAVMNKDGTSGYTGVDGLIAKLMEE</sequence>
<reference evidence="1" key="1">
    <citation type="submission" date="2022-07" db="EMBL/GenBank/DDBJ databases">
        <authorList>
            <person name="Trinca V."/>
            <person name="Uliana J.V.C."/>
            <person name="Torres T.T."/>
            <person name="Ward R.J."/>
            <person name="Monesi N."/>
        </authorList>
    </citation>
    <scope>NUCLEOTIDE SEQUENCE</scope>
    <source>
        <strain evidence="1">HSMRA1968</strain>
        <tissue evidence="1">Whole embryos</tissue>
    </source>
</reference>
<accession>A0A9Q0MN98</accession>
<dbReference type="AlphaFoldDB" id="A0A9Q0MN98"/>
<evidence type="ECO:0000313" key="1">
    <source>
        <dbReference type="EMBL" id="KAJ6633377.1"/>
    </source>
</evidence>
<organism evidence="1 2">
    <name type="scientific">Pseudolycoriella hygida</name>
    <dbReference type="NCBI Taxonomy" id="35572"/>
    <lineage>
        <taxon>Eukaryota</taxon>
        <taxon>Metazoa</taxon>
        <taxon>Ecdysozoa</taxon>
        <taxon>Arthropoda</taxon>
        <taxon>Hexapoda</taxon>
        <taxon>Insecta</taxon>
        <taxon>Pterygota</taxon>
        <taxon>Neoptera</taxon>
        <taxon>Endopterygota</taxon>
        <taxon>Diptera</taxon>
        <taxon>Nematocera</taxon>
        <taxon>Sciaroidea</taxon>
        <taxon>Sciaridae</taxon>
        <taxon>Pseudolycoriella</taxon>
    </lineage>
</organism>
<gene>
    <name evidence="1" type="ORF">Bhyg_15714</name>
</gene>
<comment type="caution">
    <text evidence="1">The sequence shown here is derived from an EMBL/GenBank/DDBJ whole genome shotgun (WGS) entry which is preliminary data.</text>
</comment>
<protein>
    <submittedName>
        <fullName evidence="1">Uncharacterized protein</fullName>
    </submittedName>
</protein>
<keyword evidence="2" id="KW-1185">Reference proteome</keyword>